<evidence type="ECO:0000313" key="2">
    <source>
        <dbReference type="Proteomes" id="UP000050525"/>
    </source>
</evidence>
<name>A0A151M2J3_ALLMI</name>
<keyword evidence="2" id="KW-1185">Reference proteome</keyword>
<protein>
    <submittedName>
        <fullName evidence="1">Uncharacterized protein</fullName>
    </submittedName>
</protein>
<organism evidence="1 2">
    <name type="scientific">Alligator mississippiensis</name>
    <name type="common">American alligator</name>
    <dbReference type="NCBI Taxonomy" id="8496"/>
    <lineage>
        <taxon>Eukaryota</taxon>
        <taxon>Metazoa</taxon>
        <taxon>Chordata</taxon>
        <taxon>Craniata</taxon>
        <taxon>Vertebrata</taxon>
        <taxon>Euteleostomi</taxon>
        <taxon>Archelosauria</taxon>
        <taxon>Archosauria</taxon>
        <taxon>Crocodylia</taxon>
        <taxon>Alligatoridae</taxon>
        <taxon>Alligatorinae</taxon>
        <taxon>Alligator</taxon>
    </lineage>
</organism>
<gene>
    <name evidence="1" type="ORF">Y1Q_0009177</name>
</gene>
<comment type="caution">
    <text evidence="1">The sequence shown here is derived from an EMBL/GenBank/DDBJ whole genome shotgun (WGS) entry which is preliminary data.</text>
</comment>
<proteinExistence type="predicted"/>
<dbReference type="AlphaFoldDB" id="A0A151M2J3"/>
<evidence type="ECO:0000313" key="1">
    <source>
        <dbReference type="EMBL" id="KYO18744.1"/>
    </source>
</evidence>
<dbReference type="EMBL" id="AKHW03006780">
    <property type="protein sequence ID" value="KYO18744.1"/>
    <property type="molecule type" value="Genomic_DNA"/>
</dbReference>
<sequence length="154" mass="18064">MAEERLLDSWSWCTEDITREQEKVVRMLERDLEDSVFWKRLLALKERHIILLEKMLEAQEQQAIMLARAEEATVEDCQVLDTILTWYHLLPRPQPWPCLPPGSHLLQASQWTWAEVKQYFQRLWVPTAAPTWIPQQLSPSTRAHPPLTQAPCGP</sequence>
<reference evidence="1 2" key="1">
    <citation type="journal article" date="2012" name="Genome Biol.">
        <title>Sequencing three crocodilian genomes to illuminate the evolution of archosaurs and amniotes.</title>
        <authorList>
            <person name="St John J.A."/>
            <person name="Braun E.L."/>
            <person name="Isberg S.R."/>
            <person name="Miles L.G."/>
            <person name="Chong A.Y."/>
            <person name="Gongora J."/>
            <person name="Dalzell P."/>
            <person name="Moran C."/>
            <person name="Bed'hom B."/>
            <person name="Abzhanov A."/>
            <person name="Burgess S.C."/>
            <person name="Cooksey A.M."/>
            <person name="Castoe T.A."/>
            <person name="Crawford N.G."/>
            <person name="Densmore L.D."/>
            <person name="Drew J.C."/>
            <person name="Edwards S.V."/>
            <person name="Faircloth B.C."/>
            <person name="Fujita M.K."/>
            <person name="Greenwold M.J."/>
            <person name="Hoffmann F.G."/>
            <person name="Howard J.M."/>
            <person name="Iguchi T."/>
            <person name="Janes D.E."/>
            <person name="Khan S.Y."/>
            <person name="Kohno S."/>
            <person name="de Koning A.J."/>
            <person name="Lance S.L."/>
            <person name="McCarthy F.M."/>
            <person name="McCormack J.E."/>
            <person name="Merchant M.E."/>
            <person name="Peterson D.G."/>
            <person name="Pollock D.D."/>
            <person name="Pourmand N."/>
            <person name="Raney B.J."/>
            <person name="Roessler K.A."/>
            <person name="Sanford J.R."/>
            <person name="Sawyer R.H."/>
            <person name="Schmidt C.J."/>
            <person name="Triplett E.W."/>
            <person name="Tuberville T.D."/>
            <person name="Venegas-Anaya M."/>
            <person name="Howard J.T."/>
            <person name="Jarvis E.D."/>
            <person name="Guillette L.J.Jr."/>
            <person name="Glenn T.C."/>
            <person name="Green R.E."/>
            <person name="Ray D.A."/>
        </authorList>
    </citation>
    <scope>NUCLEOTIDE SEQUENCE [LARGE SCALE GENOMIC DNA]</scope>
    <source>
        <strain evidence="1">KSC_2009_1</strain>
    </source>
</reference>
<dbReference type="Proteomes" id="UP000050525">
    <property type="component" value="Unassembled WGS sequence"/>
</dbReference>
<accession>A0A151M2J3</accession>